<organism evidence="2 3">
    <name type="scientific">Ananas comosus</name>
    <name type="common">Pineapple</name>
    <name type="synonym">Ananas ananas</name>
    <dbReference type="NCBI Taxonomy" id="4615"/>
    <lineage>
        <taxon>Eukaryota</taxon>
        <taxon>Viridiplantae</taxon>
        <taxon>Streptophyta</taxon>
        <taxon>Embryophyta</taxon>
        <taxon>Tracheophyta</taxon>
        <taxon>Spermatophyta</taxon>
        <taxon>Magnoliopsida</taxon>
        <taxon>Liliopsida</taxon>
        <taxon>Poales</taxon>
        <taxon>Bromeliaceae</taxon>
        <taxon>Bromelioideae</taxon>
        <taxon>Ananas</taxon>
    </lineage>
</organism>
<dbReference type="EMBL" id="LSRQ01000517">
    <property type="protein sequence ID" value="OAY82335.1"/>
    <property type="molecule type" value="Genomic_DNA"/>
</dbReference>
<name>A0A199W090_ANACO</name>
<protein>
    <submittedName>
        <fullName evidence="2">Auxin-induced protein 10A5</fullName>
    </submittedName>
</protein>
<comment type="similarity">
    <text evidence="1">Belongs to the ARG7 family.</text>
</comment>
<dbReference type="GO" id="GO:0009733">
    <property type="term" value="P:response to auxin"/>
    <property type="evidence" value="ECO:0007669"/>
    <property type="project" value="InterPro"/>
</dbReference>
<evidence type="ECO:0000256" key="1">
    <source>
        <dbReference type="ARBA" id="ARBA00006974"/>
    </source>
</evidence>
<dbReference type="InterPro" id="IPR003676">
    <property type="entry name" value="SAUR_fam"/>
</dbReference>
<gene>
    <name evidence="2" type="ORF">ACMD2_22587</name>
</gene>
<dbReference type="AlphaFoldDB" id="A0A199W090"/>
<comment type="caution">
    <text evidence="2">The sequence shown here is derived from an EMBL/GenBank/DDBJ whole genome shotgun (WGS) entry which is preliminary data.</text>
</comment>
<sequence length="97" mass="10793">MGIKLQQLISRLHPAVIRSHSASAKADVPKGHFAVYVDGERRKRFVVPTSYLKHPSFQTLLERAEEEFGFRHEAGGLILPCTESDFVALVSNLCCPS</sequence>
<reference evidence="2 3" key="1">
    <citation type="journal article" date="2016" name="DNA Res.">
        <title>The draft genome of MD-2 pineapple using hybrid error correction of long reads.</title>
        <authorList>
            <person name="Redwan R.M."/>
            <person name="Saidin A."/>
            <person name="Kumar S.V."/>
        </authorList>
    </citation>
    <scope>NUCLEOTIDE SEQUENCE [LARGE SCALE GENOMIC DNA]</scope>
    <source>
        <strain evidence="3">cv. MD2</strain>
        <tissue evidence="2">Leaf</tissue>
    </source>
</reference>
<evidence type="ECO:0000313" key="3">
    <source>
        <dbReference type="Proteomes" id="UP000092600"/>
    </source>
</evidence>
<dbReference type="Proteomes" id="UP000092600">
    <property type="component" value="Unassembled WGS sequence"/>
</dbReference>
<evidence type="ECO:0000313" key="2">
    <source>
        <dbReference type="EMBL" id="OAY82335.1"/>
    </source>
</evidence>
<proteinExistence type="inferred from homology"/>
<dbReference type="PANTHER" id="PTHR31929">
    <property type="entry name" value="SAUR-LIKE AUXIN-RESPONSIVE PROTEIN FAMILY-RELATED"/>
    <property type="match status" value="1"/>
</dbReference>
<dbReference type="Pfam" id="PF02519">
    <property type="entry name" value="Auxin_inducible"/>
    <property type="match status" value="1"/>
</dbReference>
<dbReference type="STRING" id="4615.A0A199W090"/>
<accession>A0A199W090</accession>